<gene>
    <name evidence="7" type="ORF">METZ01_LOCUS15783</name>
</gene>
<evidence type="ECO:0000256" key="4">
    <source>
        <dbReference type="ARBA" id="ARBA00023002"/>
    </source>
</evidence>
<dbReference type="InterPro" id="IPR017927">
    <property type="entry name" value="FAD-bd_FR_type"/>
</dbReference>
<keyword evidence="3" id="KW-0521">NADP</keyword>
<dbReference type="SMART" id="SM00054">
    <property type="entry name" value="EFh"/>
    <property type="match status" value="3"/>
</dbReference>
<evidence type="ECO:0000256" key="1">
    <source>
        <dbReference type="ARBA" id="ARBA00022630"/>
    </source>
</evidence>
<dbReference type="CDD" id="cd00051">
    <property type="entry name" value="EFh"/>
    <property type="match status" value="2"/>
</dbReference>
<dbReference type="SUPFAM" id="SSF47473">
    <property type="entry name" value="EF-hand"/>
    <property type="match status" value="1"/>
</dbReference>
<dbReference type="InterPro" id="IPR013121">
    <property type="entry name" value="Fe_red_NAD-bd_6"/>
</dbReference>
<evidence type="ECO:0000256" key="2">
    <source>
        <dbReference type="ARBA" id="ARBA00022827"/>
    </source>
</evidence>
<dbReference type="AlphaFoldDB" id="A0A381P9P0"/>
<dbReference type="Pfam" id="PF08022">
    <property type="entry name" value="FAD_binding_8"/>
    <property type="match status" value="1"/>
</dbReference>
<feature type="domain" description="EF-hand" evidence="5">
    <location>
        <begin position="42"/>
        <end position="77"/>
    </location>
</feature>
<keyword evidence="4" id="KW-0560">Oxidoreductase</keyword>
<dbReference type="InterPro" id="IPR002048">
    <property type="entry name" value="EF_hand_dom"/>
</dbReference>
<proteinExistence type="predicted"/>
<dbReference type="InterPro" id="IPR050369">
    <property type="entry name" value="RBOH/FRE"/>
</dbReference>
<dbReference type="GO" id="GO:0043020">
    <property type="term" value="C:NADPH oxidase complex"/>
    <property type="evidence" value="ECO:0007669"/>
    <property type="project" value="TreeGrafter"/>
</dbReference>
<dbReference type="SUPFAM" id="SSF63380">
    <property type="entry name" value="Riboflavin synthase domain-like"/>
    <property type="match status" value="1"/>
</dbReference>
<evidence type="ECO:0000313" key="7">
    <source>
        <dbReference type="EMBL" id="SUZ62929.1"/>
    </source>
</evidence>
<dbReference type="InterPro" id="IPR039261">
    <property type="entry name" value="FNR_nucleotide-bd"/>
</dbReference>
<feature type="domain" description="EF-hand" evidence="5">
    <location>
        <begin position="78"/>
        <end position="113"/>
    </location>
</feature>
<protein>
    <recommendedName>
        <fullName evidence="8">FAD-binding FR-type domain-containing protein</fullName>
    </recommendedName>
</protein>
<evidence type="ECO:0008006" key="8">
    <source>
        <dbReference type="Google" id="ProtNLM"/>
    </source>
</evidence>
<sequence>MSNASNKLTGPFLVNLRNTFNEIAGADKLIDRNEFKQGLDIRDDGISNRLFDLFDSDHNGYIDSFEFMSAIEVIVNGNEEDKIRFAFDIHDVDASGYIDRPELRVLIEQSFIENNLDFDDFQLDFLVDEFFSRGDADKSGTIDFNEFLEIARKYPDFITGFAVNPVSWLNPDRYKKTIDQVDEIITDSSLQVQDLGAIEWLLIPRMIYMYNMLLNRKKNRSFVDLEAIHLLPSRVMELVIRPPENFMFLPGDYLYINCPPISKIKWYPFTIIRQDDDGNLIMHVKSNNSWTQRLYDDTIDAIKKSDTLGWPLRIDGPYGSSTNRIMRSEQPILVGAGHGVTKLAPILQDIAIRYRDDDQDLAFDKIHLYWLIVDDMYFEWFIKLLQEIEFIGDTRFFHYHMYFIDKNPLELKDRLLYLKTDILNGKTDITLLDDHGIKTHIGLPDWNKEMSRIKKNTGTNKVDLFYCGPSKLKGKLQKECLKQDISYSQRKF</sequence>
<dbReference type="GO" id="GO:0016175">
    <property type="term" value="F:superoxide-generating NAD(P)H oxidase activity"/>
    <property type="evidence" value="ECO:0007669"/>
    <property type="project" value="TreeGrafter"/>
</dbReference>
<accession>A0A381P9P0</accession>
<dbReference type="GO" id="GO:0006952">
    <property type="term" value="P:defense response"/>
    <property type="evidence" value="ECO:0007669"/>
    <property type="project" value="TreeGrafter"/>
</dbReference>
<dbReference type="PROSITE" id="PS50222">
    <property type="entry name" value="EF_HAND_2"/>
    <property type="match status" value="3"/>
</dbReference>
<dbReference type="PANTHER" id="PTHR11972:SF58">
    <property type="entry name" value="NADPH OXIDASE 5"/>
    <property type="match status" value="1"/>
</dbReference>
<reference evidence="7" key="1">
    <citation type="submission" date="2018-05" db="EMBL/GenBank/DDBJ databases">
        <authorList>
            <person name="Lanie J.A."/>
            <person name="Ng W.-L."/>
            <person name="Kazmierczak K.M."/>
            <person name="Andrzejewski T.M."/>
            <person name="Davidsen T.M."/>
            <person name="Wayne K.J."/>
            <person name="Tettelin H."/>
            <person name="Glass J.I."/>
            <person name="Rusch D."/>
            <person name="Podicherti R."/>
            <person name="Tsui H.-C.T."/>
            <person name="Winkler M.E."/>
        </authorList>
    </citation>
    <scope>NUCLEOTIDE SEQUENCE</scope>
</reference>
<dbReference type="PROSITE" id="PS51384">
    <property type="entry name" value="FAD_FR"/>
    <property type="match status" value="1"/>
</dbReference>
<dbReference type="PRINTS" id="PR00466">
    <property type="entry name" value="GP91PHOX"/>
</dbReference>
<dbReference type="GO" id="GO:0042554">
    <property type="term" value="P:superoxide anion generation"/>
    <property type="evidence" value="ECO:0007669"/>
    <property type="project" value="TreeGrafter"/>
</dbReference>
<dbReference type="GO" id="GO:0005509">
    <property type="term" value="F:calcium ion binding"/>
    <property type="evidence" value="ECO:0007669"/>
    <property type="project" value="InterPro"/>
</dbReference>
<evidence type="ECO:0000259" key="6">
    <source>
        <dbReference type="PROSITE" id="PS51384"/>
    </source>
</evidence>
<feature type="domain" description="FAD-binding FR-type" evidence="6">
    <location>
        <begin position="217"/>
        <end position="324"/>
    </location>
</feature>
<name>A0A381P9P0_9ZZZZ</name>
<dbReference type="Pfam" id="PF08030">
    <property type="entry name" value="NAD_binding_6"/>
    <property type="match status" value="1"/>
</dbReference>
<dbReference type="InterPro" id="IPR013112">
    <property type="entry name" value="FAD-bd_8"/>
</dbReference>
<dbReference type="Pfam" id="PF13499">
    <property type="entry name" value="EF-hand_7"/>
    <property type="match status" value="1"/>
</dbReference>
<dbReference type="Gene3D" id="3.40.50.80">
    <property type="entry name" value="Nucleotide-binding domain of ferredoxin-NADP reductase (FNR) module"/>
    <property type="match status" value="1"/>
</dbReference>
<dbReference type="InterPro" id="IPR011992">
    <property type="entry name" value="EF-hand-dom_pair"/>
</dbReference>
<evidence type="ECO:0000259" key="5">
    <source>
        <dbReference type="PROSITE" id="PS50222"/>
    </source>
</evidence>
<dbReference type="InterPro" id="IPR018247">
    <property type="entry name" value="EF_Hand_1_Ca_BS"/>
</dbReference>
<dbReference type="InterPro" id="IPR017938">
    <property type="entry name" value="Riboflavin_synthase-like_b-brl"/>
</dbReference>
<dbReference type="CDD" id="cd06186">
    <property type="entry name" value="NOX_Duox_like_FAD_NADP"/>
    <property type="match status" value="1"/>
</dbReference>
<dbReference type="EMBL" id="UINC01000898">
    <property type="protein sequence ID" value="SUZ62929.1"/>
    <property type="molecule type" value="Genomic_DNA"/>
</dbReference>
<dbReference type="PANTHER" id="PTHR11972">
    <property type="entry name" value="NADPH OXIDASE"/>
    <property type="match status" value="1"/>
</dbReference>
<dbReference type="InterPro" id="IPR000778">
    <property type="entry name" value="Cyt_b245_heavy_chain"/>
</dbReference>
<organism evidence="7">
    <name type="scientific">marine metagenome</name>
    <dbReference type="NCBI Taxonomy" id="408172"/>
    <lineage>
        <taxon>unclassified sequences</taxon>
        <taxon>metagenomes</taxon>
        <taxon>ecological metagenomes</taxon>
    </lineage>
</organism>
<dbReference type="Pfam" id="PF13202">
    <property type="entry name" value="EF-hand_5"/>
    <property type="match status" value="1"/>
</dbReference>
<dbReference type="Gene3D" id="2.40.30.10">
    <property type="entry name" value="Translation factors"/>
    <property type="match status" value="1"/>
</dbReference>
<evidence type="ECO:0000256" key="3">
    <source>
        <dbReference type="ARBA" id="ARBA00022857"/>
    </source>
</evidence>
<dbReference type="PROSITE" id="PS00018">
    <property type="entry name" value="EF_HAND_1"/>
    <property type="match status" value="3"/>
</dbReference>
<dbReference type="Gene3D" id="1.10.238.10">
    <property type="entry name" value="EF-hand"/>
    <property type="match status" value="1"/>
</dbReference>
<keyword evidence="2" id="KW-0274">FAD</keyword>
<dbReference type="SUPFAM" id="SSF52343">
    <property type="entry name" value="Ferredoxin reductase-like, C-terminal NADP-linked domain"/>
    <property type="match status" value="1"/>
</dbReference>
<keyword evidence="1" id="KW-0285">Flavoprotein</keyword>
<feature type="domain" description="EF-hand" evidence="5">
    <location>
        <begin position="122"/>
        <end position="157"/>
    </location>
</feature>